<protein>
    <recommendedName>
        <fullName evidence="4">EGF-like domain-containing protein</fullName>
    </recommendedName>
</protein>
<sequence>MLALICLFAQILSKKIDLEITTTSVVIYNQSGYQDVYYEISLQSDNGVLLEESNVKIVLFFTTQRTLISNNWIVYSANGKVTGKVAACCNSATSLEAEADGYTTGISEAFSKSYANCFHFHPQNLNTITQFIDNEVSIDYYLINPISNFSLSFLEISGNQVASYRIGTHDSTQLKLYLTFETIFEKKLFITYGDYHTTWVSLKIICNYKHDVTFPDGYPLYANIPFSLSVAVLSYLTGEKSNSGTSYSVEITSTPENSISGTTIINTINDEAIFENLIITQAGDYVIKAKTKGLCEGYIDLTVSPPLALKATLISNSFLSTISVFNVKVEICNSDFSTKVTKYILPLDIKLDSNEKISGTTSTDSVDGEWLFTSLSIHTEGTYIIIAYSSKCTEGKTEEFVIHGLYLKIYLDSDPPIDTNDYFTICVEVYLESDFLTLSIYEEYLVTLTPVPDSIIEGNLIENTVNGVILFSNLRFLDSSIVSFTASSPYASPSSSLELQVKIQYISVTFPNIIPKNTLSIFDLLIQIYDDKEFTVLCEESNLLIEINLETLKGEIVETENKMTIEGQVIIEDINIKTQNQYLYTATGIGLISGKSIEFEIKDIYFDWNLTITEENTVIIEFEEQLLSKLSSTDINIELVDELKCEFKLRNEDYSDIYIFDIIAGETIPEKTQITVNIIKENIISINDHFLNNTEKTGELNLYEYKCPSSDYFDVLLKLCKTCLSPCIECESSIICTKCIENSYLTISKVCDCNLGYSGDICSRNYFHSSIFISSTNQISISFSEPLSEPLMLNDFEAFINLEKTNVNISSQTSKTLNLALDPNQEIEKGSIFTFVYIKNNVTSEYNSLISNKELKGFIYEHKLINISDEYVNILENLGINAPLASSIIFITGSIVISDPVVLGNYINTIEYFYCFYYFGLDIHKTLKIFLRELRAQSQTQNFFHIFFSASDKKKTSQLYDEIGYHSNLVILNAGWNVTILLILLFLLITCSLLKKFFRILNSKFNTFIELFYYNAFLRYWLISYFEIGISSIIAIKFCIYNLTGQIVNASIGCLFLTCQFFMAVLVVCLVFKRNIIGNGKKVEFLKKYGTLFNEFYERGISDWFYYSIMILRKISLMVLSTVNAPQNIAICISFLFSFGNFVYVWSVKPFKMRLLILYNISIELSIIILHIVIFITHNNLADFSKRKSAYICIWVIVAGWLLNGLYLILLVITKVKEYIRSRRVHVKIAAIETYPQSTITEVNKDGNNDEILFYKRQK</sequence>
<keyword evidence="3" id="KW-1185">Reference proteome</keyword>
<dbReference type="InterPro" id="IPR009030">
    <property type="entry name" value="Growth_fac_rcpt_cys_sf"/>
</dbReference>
<feature type="transmembrane region" description="Helical" evidence="1">
    <location>
        <begin position="974"/>
        <end position="994"/>
    </location>
</feature>
<proteinExistence type="predicted"/>
<dbReference type="SUPFAM" id="SSF57184">
    <property type="entry name" value="Growth factor receptor domain"/>
    <property type="match status" value="1"/>
</dbReference>
<evidence type="ECO:0000313" key="2">
    <source>
        <dbReference type="EMBL" id="OMJ78674.1"/>
    </source>
</evidence>
<feature type="transmembrane region" description="Helical" evidence="1">
    <location>
        <begin position="1189"/>
        <end position="1214"/>
    </location>
</feature>
<keyword evidence="1" id="KW-1133">Transmembrane helix</keyword>
<feature type="transmembrane region" description="Helical" evidence="1">
    <location>
        <begin position="1050"/>
        <end position="1072"/>
    </location>
</feature>
<comment type="caution">
    <text evidence="2">The sequence shown here is derived from an EMBL/GenBank/DDBJ whole genome shotgun (WGS) entry which is preliminary data.</text>
</comment>
<evidence type="ECO:0000313" key="3">
    <source>
        <dbReference type="Proteomes" id="UP000187209"/>
    </source>
</evidence>
<dbReference type="Proteomes" id="UP000187209">
    <property type="component" value="Unassembled WGS sequence"/>
</dbReference>
<dbReference type="AlphaFoldDB" id="A0A1R2BPL0"/>
<evidence type="ECO:0000256" key="1">
    <source>
        <dbReference type="SAM" id="Phobius"/>
    </source>
</evidence>
<accession>A0A1R2BPL0</accession>
<feature type="transmembrane region" description="Helical" evidence="1">
    <location>
        <begin position="1020"/>
        <end position="1044"/>
    </location>
</feature>
<reference evidence="2 3" key="1">
    <citation type="submission" date="2016-11" db="EMBL/GenBank/DDBJ databases">
        <title>The macronuclear genome of Stentor coeruleus: a giant cell with tiny introns.</title>
        <authorList>
            <person name="Slabodnick M."/>
            <person name="Ruby J.G."/>
            <person name="Reiff S.B."/>
            <person name="Swart E.C."/>
            <person name="Gosai S."/>
            <person name="Prabakaran S."/>
            <person name="Witkowska E."/>
            <person name="Larue G.E."/>
            <person name="Fisher S."/>
            <person name="Freeman R.M."/>
            <person name="Gunawardena J."/>
            <person name="Chu W."/>
            <person name="Stover N.A."/>
            <person name="Gregory B.D."/>
            <person name="Nowacki M."/>
            <person name="Derisi J."/>
            <person name="Roy S.W."/>
            <person name="Marshall W.F."/>
            <person name="Sood P."/>
        </authorList>
    </citation>
    <scope>NUCLEOTIDE SEQUENCE [LARGE SCALE GENOMIC DNA]</scope>
    <source>
        <strain evidence="2">WM001</strain>
    </source>
</reference>
<evidence type="ECO:0008006" key="4">
    <source>
        <dbReference type="Google" id="ProtNLM"/>
    </source>
</evidence>
<feature type="transmembrane region" description="Helical" evidence="1">
    <location>
        <begin position="1155"/>
        <end position="1177"/>
    </location>
</feature>
<gene>
    <name evidence="2" type="ORF">SteCoe_21481</name>
</gene>
<organism evidence="2 3">
    <name type="scientific">Stentor coeruleus</name>
    <dbReference type="NCBI Taxonomy" id="5963"/>
    <lineage>
        <taxon>Eukaryota</taxon>
        <taxon>Sar</taxon>
        <taxon>Alveolata</taxon>
        <taxon>Ciliophora</taxon>
        <taxon>Postciliodesmatophora</taxon>
        <taxon>Heterotrichea</taxon>
        <taxon>Heterotrichida</taxon>
        <taxon>Stentoridae</taxon>
        <taxon>Stentor</taxon>
    </lineage>
</organism>
<keyword evidence="1" id="KW-0472">Membrane</keyword>
<feature type="transmembrane region" description="Helical" evidence="1">
    <location>
        <begin position="1128"/>
        <end position="1148"/>
    </location>
</feature>
<dbReference type="EMBL" id="MPUH01000510">
    <property type="protein sequence ID" value="OMJ78674.1"/>
    <property type="molecule type" value="Genomic_DNA"/>
</dbReference>
<name>A0A1R2BPL0_9CILI</name>
<keyword evidence="1" id="KW-0812">Transmembrane</keyword>